<proteinExistence type="predicted"/>
<organism evidence="3 4">
    <name type="scientific">Amycolatopsis thermophila</name>
    <dbReference type="NCBI Taxonomy" id="206084"/>
    <lineage>
        <taxon>Bacteria</taxon>
        <taxon>Bacillati</taxon>
        <taxon>Actinomycetota</taxon>
        <taxon>Actinomycetes</taxon>
        <taxon>Pseudonocardiales</taxon>
        <taxon>Pseudonocardiaceae</taxon>
        <taxon>Amycolatopsis</taxon>
    </lineage>
</organism>
<keyword evidence="2" id="KW-0472">Membrane</keyword>
<protein>
    <submittedName>
        <fullName evidence="3">Uncharacterized protein</fullName>
    </submittedName>
</protein>
<accession>A0ABU0ERI9</accession>
<reference evidence="3 4" key="1">
    <citation type="submission" date="2023-07" db="EMBL/GenBank/DDBJ databases">
        <title>Sequencing the genomes of 1000 actinobacteria strains.</title>
        <authorList>
            <person name="Klenk H.-P."/>
        </authorList>
    </citation>
    <scope>NUCLEOTIDE SEQUENCE [LARGE SCALE GENOMIC DNA]</scope>
    <source>
        <strain evidence="3 4">DSM 45805</strain>
    </source>
</reference>
<feature type="region of interest" description="Disordered" evidence="1">
    <location>
        <begin position="211"/>
        <end position="233"/>
    </location>
</feature>
<dbReference type="RefSeq" id="WP_306990482.1">
    <property type="nucleotide sequence ID" value="NZ_JAUSUT010000001.1"/>
</dbReference>
<evidence type="ECO:0000313" key="3">
    <source>
        <dbReference type="EMBL" id="MDQ0377893.1"/>
    </source>
</evidence>
<feature type="transmembrane region" description="Helical" evidence="2">
    <location>
        <begin position="80"/>
        <end position="97"/>
    </location>
</feature>
<comment type="caution">
    <text evidence="3">The sequence shown here is derived from an EMBL/GenBank/DDBJ whole genome shotgun (WGS) entry which is preliminary data.</text>
</comment>
<feature type="compositionally biased region" description="Low complexity" evidence="1">
    <location>
        <begin position="146"/>
        <end position="171"/>
    </location>
</feature>
<dbReference type="EMBL" id="JAUSUT010000001">
    <property type="protein sequence ID" value="MDQ0377893.1"/>
    <property type="molecule type" value="Genomic_DNA"/>
</dbReference>
<evidence type="ECO:0000256" key="2">
    <source>
        <dbReference type="SAM" id="Phobius"/>
    </source>
</evidence>
<keyword evidence="2" id="KW-0812">Transmembrane</keyword>
<keyword evidence="2" id="KW-1133">Transmembrane helix</keyword>
<sequence length="233" mass="24469">MARTILRDRSRELVRSVQLADRTGIVAASAPKQAGAHWDEESNDSGFATVSGQLDLAASATEVAAAGDERRLLRRVRRNLLVAAASVVLLAVGWIAGDTFDLDHGSEPRPAVAAGPVPSPVPADPVQPAPISTAPQLPMPSPPVTTVPATAKTTEPTRKQAQPAAKSSSAPDNGGARADTDADAPRHGSPTGQILDEQIQRLIAAWSWARVDSSRDLDEVQDRSVRSFGSFGH</sequence>
<feature type="region of interest" description="Disordered" evidence="1">
    <location>
        <begin position="106"/>
        <end position="196"/>
    </location>
</feature>
<dbReference type="Proteomes" id="UP001229651">
    <property type="component" value="Unassembled WGS sequence"/>
</dbReference>
<gene>
    <name evidence="3" type="ORF">FB470_001887</name>
</gene>
<evidence type="ECO:0000256" key="1">
    <source>
        <dbReference type="SAM" id="MobiDB-lite"/>
    </source>
</evidence>
<feature type="compositionally biased region" description="Pro residues" evidence="1">
    <location>
        <begin position="117"/>
        <end position="128"/>
    </location>
</feature>
<keyword evidence="4" id="KW-1185">Reference proteome</keyword>
<evidence type="ECO:0000313" key="4">
    <source>
        <dbReference type="Proteomes" id="UP001229651"/>
    </source>
</evidence>
<name>A0ABU0ERI9_9PSEU</name>
<feature type="compositionally biased region" description="Basic and acidic residues" evidence="1">
    <location>
        <begin position="212"/>
        <end position="225"/>
    </location>
</feature>